<dbReference type="GeneID" id="5544917"/>
<dbReference type="HOGENOM" id="CLU_2677965_0_0_1"/>
<proteinExistence type="predicted"/>
<reference evidence="1 2" key="1">
    <citation type="journal article" date="2007" name="Proc. Natl. Acad. Sci. U.S.A.">
        <title>Independent sorting-out of thousands of duplicated gene pairs in two yeast species descended from a whole-genome duplication.</title>
        <authorList>
            <person name="Scannell D.R."/>
            <person name="Frank A.C."/>
            <person name="Conant G.C."/>
            <person name="Byrne K.P."/>
            <person name="Woolfit M."/>
            <person name="Wolfe K.H."/>
        </authorList>
    </citation>
    <scope>NUCLEOTIDE SEQUENCE [LARGE SCALE GENOMIC DNA]</scope>
    <source>
        <strain evidence="2">ATCC 22028 / DSM 70294 / BCRC 21397 / CBS 2163 / NBRC 10782 / NRRL Y-8283 / UCD 57-17</strain>
    </source>
</reference>
<protein>
    <submittedName>
        <fullName evidence="1">Uncharacterized protein</fullName>
    </submittedName>
</protein>
<dbReference type="OrthoDB" id="4071838at2759"/>
<feature type="non-terminal residue" evidence="1">
    <location>
        <position position="75"/>
    </location>
</feature>
<gene>
    <name evidence="1" type="ORF">Kpol_526p1</name>
</gene>
<dbReference type="InParanoid" id="A7TLQ7"/>
<accession>A7TLQ7</accession>
<keyword evidence="2" id="KW-1185">Reference proteome</keyword>
<dbReference type="AlphaFoldDB" id="A7TLQ7"/>
<dbReference type="Proteomes" id="UP000000267">
    <property type="component" value="Unassembled WGS sequence"/>
</dbReference>
<sequence>IWLYVGKKISEWHRTYIEDKIKYELVEYLEFVENKYFEVLKRVCRRKRVEVQEIEGSYHYKMIFGEKGAMKSRKL</sequence>
<dbReference type="KEGG" id="vpo:Kpol_526p1"/>
<evidence type="ECO:0000313" key="2">
    <source>
        <dbReference type="Proteomes" id="UP000000267"/>
    </source>
</evidence>
<feature type="non-terminal residue" evidence="1">
    <location>
        <position position="1"/>
    </location>
</feature>
<dbReference type="RefSeq" id="XP_001644607.1">
    <property type="nucleotide sequence ID" value="XM_001644557.1"/>
</dbReference>
<organism evidence="2">
    <name type="scientific">Vanderwaltozyma polyspora (strain ATCC 22028 / DSM 70294 / BCRC 21397 / CBS 2163 / NBRC 10782 / NRRL Y-8283 / UCD 57-17)</name>
    <name type="common">Kluyveromyces polysporus</name>
    <dbReference type="NCBI Taxonomy" id="436907"/>
    <lineage>
        <taxon>Eukaryota</taxon>
        <taxon>Fungi</taxon>
        <taxon>Dikarya</taxon>
        <taxon>Ascomycota</taxon>
        <taxon>Saccharomycotina</taxon>
        <taxon>Saccharomycetes</taxon>
        <taxon>Saccharomycetales</taxon>
        <taxon>Saccharomycetaceae</taxon>
        <taxon>Vanderwaltozyma</taxon>
    </lineage>
</organism>
<evidence type="ECO:0000313" key="1">
    <source>
        <dbReference type="EMBL" id="EDO16749.1"/>
    </source>
</evidence>
<dbReference type="EMBL" id="DS480417">
    <property type="protein sequence ID" value="EDO16749.1"/>
    <property type="molecule type" value="Genomic_DNA"/>
</dbReference>
<name>A7TLQ7_VANPO</name>